<organism evidence="1">
    <name type="scientific">bioreactor metagenome</name>
    <dbReference type="NCBI Taxonomy" id="1076179"/>
    <lineage>
        <taxon>unclassified sequences</taxon>
        <taxon>metagenomes</taxon>
        <taxon>ecological metagenomes</taxon>
    </lineage>
</organism>
<proteinExistence type="predicted"/>
<reference evidence="1" key="1">
    <citation type="submission" date="2019-08" db="EMBL/GenBank/DDBJ databases">
        <authorList>
            <person name="Kucharzyk K."/>
            <person name="Murdoch R.W."/>
            <person name="Higgins S."/>
            <person name="Loffler F."/>
        </authorList>
    </citation>
    <scope>NUCLEOTIDE SEQUENCE</scope>
</reference>
<accession>A0A645C2L6</accession>
<evidence type="ECO:0000313" key="1">
    <source>
        <dbReference type="EMBL" id="MPM72066.1"/>
    </source>
</evidence>
<evidence type="ECO:0008006" key="2">
    <source>
        <dbReference type="Google" id="ProtNLM"/>
    </source>
</evidence>
<gene>
    <name evidence="1" type="ORF">SDC9_119039</name>
</gene>
<sequence length="110" mass="12824">MKKLVEKSDYLVYTCAYEDKFGNEGIIGCAVLEIGEKKVIIDSFLLSCRVLGRNVEYMFLNQIIKKIKTMDIQFVEAIYNETSQNKIVRSFLIESGFETKDNIKYIKYIE</sequence>
<dbReference type="AlphaFoldDB" id="A0A645C2L6"/>
<protein>
    <recommendedName>
        <fullName evidence="2">N-acetyltransferase domain-containing protein</fullName>
    </recommendedName>
</protein>
<name>A0A645C2L6_9ZZZZ</name>
<comment type="caution">
    <text evidence="1">The sequence shown here is derived from an EMBL/GenBank/DDBJ whole genome shotgun (WGS) entry which is preliminary data.</text>
</comment>
<dbReference type="EMBL" id="VSSQ01024510">
    <property type="protein sequence ID" value="MPM72066.1"/>
    <property type="molecule type" value="Genomic_DNA"/>
</dbReference>